<name>A0A231V127_9HYPH</name>
<keyword evidence="4" id="KW-1185">Reference proteome</keyword>
<evidence type="ECO:0008006" key="5">
    <source>
        <dbReference type="Google" id="ProtNLM"/>
    </source>
</evidence>
<protein>
    <recommendedName>
        <fullName evidence="5">PepSY domain-containing protein</fullName>
    </recommendedName>
</protein>
<dbReference type="RefSeq" id="WP_094075711.1">
    <property type="nucleotide sequence ID" value="NZ_NBYO01000001.1"/>
</dbReference>
<gene>
    <name evidence="3" type="ORF">B7H23_01925</name>
</gene>
<proteinExistence type="predicted"/>
<accession>A0A231V127</accession>
<evidence type="ECO:0000313" key="4">
    <source>
        <dbReference type="Proteomes" id="UP000215405"/>
    </source>
</evidence>
<dbReference type="AlphaFoldDB" id="A0A231V127"/>
<feature type="region of interest" description="Disordered" evidence="1">
    <location>
        <begin position="82"/>
        <end position="103"/>
    </location>
</feature>
<comment type="caution">
    <text evidence="3">The sequence shown here is derived from an EMBL/GenBank/DDBJ whole genome shotgun (WGS) entry which is preliminary data.</text>
</comment>
<organism evidence="3 4">
    <name type="scientific">Notoacmeibacter marinus</name>
    <dbReference type="NCBI Taxonomy" id="1876515"/>
    <lineage>
        <taxon>Bacteria</taxon>
        <taxon>Pseudomonadati</taxon>
        <taxon>Pseudomonadota</taxon>
        <taxon>Alphaproteobacteria</taxon>
        <taxon>Hyphomicrobiales</taxon>
        <taxon>Notoacmeibacteraceae</taxon>
        <taxon>Notoacmeibacter</taxon>
    </lineage>
</organism>
<dbReference type="EMBL" id="NBYO01000001">
    <property type="protein sequence ID" value="OXT01741.1"/>
    <property type="molecule type" value="Genomic_DNA"/>
</dbReference>
<feature type="chain" id="PRO_5012714602" description="PepSY domain-containing protein" evidence="2">
    <location>
        <begin position="26"/>
        <end position="103"/>
    </location>
</feature>
<evidence type="ECO:0000256" key="1">
    <source>
        <dbReference type="SAM" id="MobiDB-lite"/>
    </source>
</evidence>
<evidence type="ECO:0000256" key="2">
    <source>
        <dbReference type="SAM" id="SignalP"/>
    </source>
</evidence>
<evidence type="ECO:0000313" key="3">
    <source>
        <dbReference type="EMBL" id="OXT01741.1"/>
    </source>
</evidence>
<feature type="signal peptide" evidence="2">
    <location>
        <begin position="1"/>
        <end position="25"/>
    </location>
</feature>
<dbReference type="Proteomes" id="UP000215405">
    <property type="component" value="Unassembled WGS sequence"/>
</dbReference>
<reference evidence="4" key="1">
    <citation type="journal article" date="2017" name="Int. J. Syst. Evol. Microbiol.">
        <title>Notoacmeibacter marinus gen. nov., sp. nov., isolated from the gut of a limpet and proposal of Notoacmeibacteraceae fam. nov. in the order Rhizobiales of the class Alphaproteobacteria.</title>
        <authorList>
            <person name="Huang Z."/>
            <person name="Guo F."/>
            <person name="Lai Q."/>
        </authorList>
    </citation>
    <scope>NUCLEOTIDE SEQUENCE [LARGE SCALE GENOMIC DNA]</scope>
    <source>
        <strain evidence="4">XMTR2A4</strain>
    </source>
</reference>
<keyword evidence="2" id="KW-0732">Signal</keyword>
<sequence length="103" mass="10628">MTKFAVSASMLGLAGMAILAGPAVADPPADARPLSQIAQALEKVPGYLFLQELKCDENAGAWTAIYRTVNGMDKHILVHAQTGAISEPAPSGAGDDPKPNGLE</sequence>